<name>A0A0F9G7V1_9ZZZZ</name>
<feature type="region of interest" description="Disordered" evidence="1">
    <location>
        <begin position="1"/>
        <end position="44"/>
    </location>
</feature>
<evidence type="ECO:0000313" key="2">
    <source>
        <dbReference type="EMBL" id="KKL65585.1"/>
    </source>
</evidence>
<comment type="caution">
    <text evidence="2">The sequence shown here is derived from an EMBL/GenBank/DDBJ whole genome shotgun (WGS) entry which is preliminary data.</text>
</comment>
<accession>A0A0F9G7V1</accession>
<dbReference type="EMBL" id="LAZR01027486">
    <property type="protein sequence ID" value="KKL65585.1"/>
    <property type="molecule type" value="Genomic_DNA"/>
</dbReference>
<evidence type="ECO:0000256" key="1">
    <source>
        <dbReference type="SAM" id="MobiDB-lite"/>
    </source>
</evidence>
<protein>
    <submittedName>
        <fullName evidence="2">Uncharacterized protein</fullName>
    </submittedName>
</protein>
<sequence>MSLKSKSGSHRKVDTARHRKRQKRERGNREKRESARIHAEAEFAQRIRKEPSLKEVIGKEG</sequence>
<organism evidence="2">
    <name type="scientific">marine sediment metagenome</name>
    <dbReference type="NCBI Taxonomy" id="412755"/>
    <lineage>
        <taxon>unclassified sequences</taxon>
        <taxon>metagenomes</taxon>
        <taxon>ecological metagenomes</taxon>
    </lineage>
</organism>
<reference evidence="2" key="1">
    <citation type="journal article" date="2015" name="Nature">
        <title>Complex archaea that bridge the gap between prokaryotes and eukaryotes.</title>
        <authorList>
            <person name="Spang A."/>
            <person name="Saw J.H."/>
            <person name="Jorgensen S.L."/>
            <person name="Zaremba-Niedzwiedzka K."/>
            <person name="Martijn J."/>
            <person name="Lind A.E."/>
            <person name="van Eijk R."/>
            <person name="Schleper C."/>
            <person name="Guy L."/>
            <person name="Ettema T.J."/>
        </authorList>
    </citation>
    <scope>NUCLEOTIDE SEQUENCE</scope>
</reference>
<dbReference type="AlphaFoldDB" id="A0A0F9G7V1"/>
<gene>
    <name evidence="2" type="ORF">LCGC14_2153470</name>
</gene>
<feature type="compositionally biased region" description="Basic and acidic residues" evidence="1">
    <location>
        <begin position="25"/>
        <end position="44"/>
    </location>
</feature>
<proteinExistence type="predicted"/>